<feature type="transmembrane region" description="Helical" evidence="11">
    <location>
        <begin position="242"/>
        <end position="267"/>
    </location>
</feature>
<name>A0A6B0S912_9CETA</name>
<keyword evidence="3 11" id="KW-1003">Cell membrane</keyword>
<keyword evidence="4 11" id="KW-0589">Pheromone response</keyword>
<evidence type="ECO:0000256" key="1">
    <source>
        <dbReference type="ARBA" id="ARBA00004651"/>
    </source>
</evidence>
<dbReference type="InterPro" id="IPR004072">
    <property type="entry name" value="Vmron_rcpt_1"/>
</dbReference>
<protein>
    <recommendedName>
        <fullName evidence="11">Vomeronasal type-1 receptor</fullName>
    </recommendedName>
</protein>
<evidence type="ECO:0000313" key="14">
    <source>
        <dbReference type="Proteomes" id="UP000322234"/>
    </source>
</evidence>
<keyword evidence="5 11" id="KW-0812">Transmembrane</keyword>
<keyword evidence="7 11" id="KW-0297">G-protein coupled receptor</keyword>
<dbReference type="GO" id="GO:0019236">
    <property type="term" value="P:response to pheromone"/>
    <property type="evidence" value="ECO:0007669"/>
    <property type="project" value="UniProtKB-KW"/>
</dbReference>
<keyword evidence="10 11" id="KW-0807">Transducer</keyword>
<evidence type="ECO:0000256" key="11">
    <source>
        <dbReference type="RuleBase" id="RU364061"/>
    </source>
</evidence>
<evidence type="ECO:0000256" key="3">
    <source>
        <dbReference type="ARBA" id="ARBA00022475"/>
    </source>
</evidence>
<organism evidence="13 14">
    <name type="scientific">Bos mutus</name>
    <name type="common">wild yak</name>
    <dbReference type="NCBI Taxonomy" id="72004"/>
    <lineage>
        <taxon>Eukaryota</taxon>
        <taxon>Metazoa</taxon>
        <taxon>Chordata</taxon>
        <taxon>Craniata</taxon>
        <taxon>Vertebrata</taxon>
        <taxon>Euteleostomi</taxon>
        <taxon>Mammalia</taxon>
        <taxon>Eutheria</taxon>
        <taxon>Laurasiatheria</taxon>
        <taxon>Artiodactyla</taxon>
        <taxon>Ruminantia</taxon>
        <taxon>Pecora</taxon>
        <taxon>Bovidae</taxon>
        <taxon>Bovinae</taxon>
        <taxon>Bos</taxon>
    </lineage>
</organism>
<evidence type="ECO:0000256" key="8">
    <source>
        <dbReference type="ARBA" id="ARBA00023136"/>
    </source>
</evidence>
<dbReference type="Proteomes" id="UP000322234">
    <property type="component" value="Unassembled WGS sequence"/>
</dbReference>
<comment type="caution">
    <text evidence="11">Lacks conserved residue(s) required for the propagation of feature annotation.</text>
</comment>
<dbReference type="SUPFAM" id="SSF81321">
    <property type="entry name" value="Family A G protein-coupled receptor-like"/>
    <property type="match status" value="2"/>
</dbReference>
<accession>A0A6B0S912</accession>
<reference evidence="13" key="1">
    <citation type="submission" date="2019-10" db="EMBL/GenBank/DDBJ databases">
        <title>The sequence and de novo assembly of the wild yak genome.</title>
        <authorList>
            <person name="Liu Y."/>
        </authorList>
    </citation>
    <scope>NUCLEOTIDE SEQUENCE [LARGE SCALE GENOMIC DNA]</scope>
    <source>
        <strain evidence="13">WY2019</strain>
    </source>
</reference>
<dbReference type="GO" id="GO:0005886">
    <property type="term" value="C:plasma membrane"/>
    <property type="evidence" value="ECO:0007669"/>
    <property type="project" value="UniProtKB-SubCell"/>
</dbReference>
<feature type="transmembrane region" description="Helical" evidence="11">
    <location>
        <begin position="287"/>
        <end position="308"/>
    </location>
</feature>
<dbReference type="GO" id="GO:0016503">
    <property type="term" value="F:pheromone receptor activity"/>
    <property type="evidence" value="ECO:0007669"/>
    <property type="project" value="InterPro"/>
</dbReference>
<feature type="transmembrane region" description="Helical" evidence="11">
    <location>
        <begin position="133"/>
        <end position="154"/>
    </location>
</feature>
<sequence>MSISEPQELQRDQRYLNRPVPQELSQEQEHMSKSSFQEVLQEQGRGKDPEFIPSVDPVLIFTASFHHQDTDILSMSIHRDALRNPGEAAVTTIFLFQVVVGALGNVILFIHSISPILFGQKKRGTDVILTHSVLANLLIILFSGIPRIMAVFVLRKPLNSLLCKFVYYIQRMARSTALCSTYVLSTYQSFTLTPRRAKRGKDPEFIPSVDPVLIFTASFHHQDTDILSMSIHRDALRNPGEAAVTTIFLFQVVVGALGNVILFFHSISPILFGQKKRGTDVIFTHSVLANLLIILFSGIPHIMAVFVLRKPLNSLLCKFVYYIQRMARSTALCSTYVLSTYQSFTLTPRRAKWVMLRGRAPKFIGPSHCTCWMLSLMSSDINESGCSDINEYLHSLDDY</sequence>
<evidence type="ECO:0000313" key="13">
    <source>
        <dbReference type="EMBL" id="MXQ99339.1"/>
    </source>
</evidence>
<evidence type="ECO:0000256" key="2">
    <source>
        <dbReference type="ARBA" id="ARBA00010663"/>
    </source>
</evidence>
<comment type="caution">
    <text evidence="13">The sequence shown here is derived from an EMBL/GenBank/DDBJ whole genome shotgun (WGS) entry which is preliminary data.</text>
</comment>
<evidence type="ECO:0000256" key="5">
    <source>
        <dbReference type="ARBA" id="ARBA00022692"/>
    </source>
</evidence>
<comment type="similarity">
    <text evidence="2 11">Belongs to the G-protein coupled receptor 1 family.</text>
</comment>
<gene>
    <name evidence="13" type="ORF">E5288_WYG015638</name>
</gene>
<dbReference type="Pfam" id="PF03402">
    <property type="entry name" value="V1R"/>
    <property type="match status" value="2"/>
</dbReference>
<feature type="transmembrane region" description="Helical" evidence="11">
    <location>
        <begin position="88"/>
        <end position="113"/>
    </location>
</feature>
<dbReference type="AlphaFoldDB" id="A0A6B0S912"/>
<keyword evidence="8 11" id="KW-0472">Membrane</keyword>
<keyword evidence="9 11" id="KW-0675">Receptor</keyword>
<evidence type="ECO:0000256" key="12">
    <source>
        <dbReference type="SAM" id="MobiDB-lite"/>
    </source>
</evidence>
<evidence type="ECO:0000256" key="6">
    <source>
        <dbReference type="ARBA" id="ARBA00022989"/>
    </source>
</evidence>
<keyword evidence="6 11" id="KW-1133">Transmembrane helix</keyword>
<feature type="region of interest" description="Disordered" evidence="12">
    <location>
        <begin position="1"/>
        <end position="40"/>
    </location>
</feature>
<keyword evidence="14" id="KW-1185">Reference proteome</keyword>
<dbReference type="PANTHER" id="PTHR24062">
    <property type="entry name" value="VOMERONASAL TYPE-1 RECEPTOR"/>
    <property type="match status" value="1"/>
</dbReference>
<evidence type="ECO:0000256" key="10">
    <source>
        <dbReference type="ARBA" id="ARBA00023224"/>
    </source>
</evidence>
<evidence type="ECO:0000256" key="7">
    <source>
        <dbReference type="ARBA" id="ARBA00023040"/>
    </source>
</evidence>
<proteinExistence type="inferred from homology"/>
<evidence type="ECO:0000256" key="9">
    <source>
        <dbReference type="ARBA" id="ARBA00023170"/>
    </source>
</evidence>
<evidence type="ECO:0000256" key="4">
    <source>
        <dbReference type="ARBA" id="ARBA00022507"/>
    </source>
</evidence>
<comment type="subcellular location">
    <subcellularLocation>
        <location evidence="1 11">Cell membrane</location>
        <topology evidence="1 11">Multi-pass membrane protein</topology>
    </subcellularLocation>
</comment>
<dbReference type="Gene3D" id="1.20.1070.10">
    <property type="entry name" value="Rhodopsin 7-helix transmembrane proteins"/>
    <property type="match status" value="2"/>
</dbReference>
<dbReference type="EMBL" id="VBQZ03000414">
    <property type="protein sequence ID" value="MXQ99339.1"/>
    <property type="molecule type" value="Genomic_DNA"/>
</dbReference>